<evidence type="ECO:0000313" key="1">
    <source>
        <dbReference type="EMBL" id="KAK9149491.1"/>
    </source>
</evidence>
<name>A0AAP0KBA4_9MAGN</name>
<gene>
    <name evidence="1" type="ORF">Scep_008248</name>
</gene>
<dbReference type="AlphaFoldDB" id="A0AAP0KBA4"/>
<keyword evidence="2" id="KW-1185">Reference proteome</keyword>
<proteinExistence type="predicted"/>
<evidence type="ECO:0000313" key="2">
    <source>
        <dbReference type="Proteomes" id="UP001419268"/>
    </source>
</evidence>
<dbReference type="Proteomes" id="UP001419268">
    <property type="component" value="Unassembled WGS sequence"/>
</dbReference>
<sequence length="73" mass="8288">MRSYRAQVENLHRELDSSKTKLNDPYCGTHTVICPFTEARAELPLFVGGKLRDPTTSRGKAVIGDYLDLERLH</sequence>
<dbReference type="EMBL" id="JBBNAG010000003">
    <property type="protein sequence ID" value="KAK9149491.1"/>
    <property type="molecule type" value="Genomic_DNA"/>
</dbReference>
<reference evidence="1 2" key="1">
    <citation type="submission" date="2024-01" db="EMBL/GenBank/DDBJ databases">
        <title>Genome assemblies of Stephania.</title>
        <authorList>
            <person name="Yang L."/>
        </authorList>
    </citation>
    <scope>NUCLEOTIDE SEQUENCE [LARGE SCALE GENOMIC DNA]</scope>
    <source>
        <strain evidence="1">JXDWG</strain>
        <tissue evidence="1">Leaf</tissue>
    </source>
</reference>
<organism evidence="1 2">
    <name type="scientific">Stephania cephalantha</name>
    <dbReference type="NCBI Taxonomy" id="152367"/>
    <lineage>
        <taxon>Eukaryota</taxon>
        <taxon>Viridiplantae</taxon>
        <taxon>Streptophyta</taxon>
        <taxon>Embryophyta</taxon>
        <taxon>Tracheophyta</taxon>
        <taxon>Spermatophyta</taxon>
        <taxon>Magnoliopsida</taxon>
        <taxon>Ranunculales</taxon>
        <taxon>Menispermaceae</taxon>
        <taxon>Menispermoideae</taxon>
        <taxon>Cissampelideae</taxon>
        <taxon>Stephania</taxon>
    </lineage>
</organism>
<comment type="caution">
    <text evidence="1">The sequence shown here is derived from an EMBL/GenBank/DDBJ whole genome shotgun (WGS) entry which is preliminary data.</text>
</comment>
<accession>A0AAP0KBA4</accession>
<protein>
    <submittedName>
        <fullName evidence="1">Uncharacterized protein</fullName>
    </submittedName>
</protein>